<dbReference type="PANTHER" id="PTHR16757">
    <property type="entry name" value="DENDRIN"/>
    <property type="match status" value="1"/>
</dbReference>
<dbReference type="OrthoDB" id="9900378at2759"/>
<dbReference type="OMA" id="EFNTVSC"/>
<evidence type="ECO:0000313" key="3">
    <source>
        <dbReference type="Proteomes" id="UP000472272"/>
    </source>
</evidence>
<protein>
    <submittedName>
        <fullName evidence="2">Dendrin</fullName>
    </submittedName>
</protein>
<dbReference type="PANTHER" id="PTHR16757:SF1">
    <property type="entry name" value="DENDRIN"/>
    <property type="match status" value="1"/>
</dbReference>
<feature type="compositionally biased region" description="Basic and acidic residues" evidence="1">
    <location>
        <begin position="554"/>
        <end position="563"/>
    </location>
</feature>
<dbReference type="KEGG" id="pmua:114592955"/>
<feature type="compositionally biased region" description="Pro residues" evidence="1">
    <location>
        <begin position="123"/>
        <end position="135"/>
    </location>
</feature>
<dbReference type="AlphaFoldDB" id="A0A670K109"/>
<feature type="region of interest" description="Disordered" evidence="1">
    <location>
        <begin position="450"/>
        <end position="590"/>
    </location>
</feature>
<evidence type="ECO:0000313" key="2">
    <source>
        <dbReference type="Ensembl" id="ENSPMRP00000031198.1"/>
    </source>
</evidence>
<dbReference type="GeneTree" id="ENSGT00990000213996"/>
<reference evidence="2 3" key="1">
    <citation type="journal article" date="2019" name="Proc. Natl. Acad. Sci. U.S.A.">
        <title>Regulatory changes in pterin and carotenoid genes underlie balanced color polymorphisms in the wall lizard.</title>
        <authorList>
            <person name="Andrade P."/>
            <person name="Pinho C."/>
            <person name="Perez I de Lanuza G."/>
            <person name="Afonso S."/>
            <person name="Brejcha J."/>
            <person name="Rubin C.J."/>
            <person name="Wallerman O."/>
            <person name="Pereira P."/>
            <person name="Sabatino S.J."/>
            <person name="Bellati A."/>
            <person name="Pellitteri-Rosa D."/>
            <person name="Bosakova Z."/>
            <person name="Bunikis I."/>
            <person name="Carretero M.A."/>
            <person name="Feiner N."/>
            <person name="Marsik P."/>
            <person name="Pauperio F."/>
            <person name="Salvi D."/>
            <person name="Soler L."/>
            <person name="While G.M."/>
            <person name="Uller T."/>
            <person name="Font E."/>
            <person name="Andersson L."/>
            <person name="Carneiro M."/>
        </authorList>
    </citation>
    <scope>NUCLEOTIDE SEQUENCE</scope>
</reference>
<accession>A0A670K109</accession>
<feature type="region of interest" description="Disordered" evidence="1">
    <location>
        <begin position="188"/>
        <end position="266"/>
    </location>
</feature>
<reference evidence="2" key="3">
    <citation type="submission" date="2025-09" db="UniProtKB">
        <authorList>
            <consortium name="Ensembl"/>
        </authorList>
    </citation>
    <scope>IDENTIFICATION</scope>
</reference>
<gene>
    <name evidence="2" type="primary">DDN</name>
</gene>
<feature type="region of interest" description="Disordered" evidence="1">
    <location>
        <begin position="304"/>
        <end position="381"/>
    </location>
</feature>
<name>A0A670K109_PODMU</name>
<feature type="compositionally biased region" description="Low complexity" evidence="1">
    <location>
        <begin position="494"/>
        <end position="503"/>
    </location>
</feature>
<dbReference type="Pfam" id="PF15498">
    <property type="entry name" value="Dendrin"/>
    <property type="match status" value="2"/>
</dbReference>
<feature type="compositionally biased region" description="Low complexity" evidence="1">
    <location>
        <begin position="604"/>
        <end position="616"/>
    </location>
</feature>
<reference evidence="2" key="2">
    <citation type="submission" date="2025-08" db="UniProtKB">
        <authorList>
            <consortium name="Ensembl"/>
        </authorList>
    </citation>
    <scope>IDENTIFICATION</scope>
</reference>
<feature type="region of interest" description="Disordered" evidence="1">
    <location>
        <begin position="75"/>
        <end position="175"/>
    </location>
</feature>
<feature type="compositionally biased region" description="Basic and acidic residues" evidence="1">
    <location>
        <begin position="235"/>
        <end position="247"/>
    </location>
</feature>
<dbReference type="GeneID" id="114592955"/>
<organism evidence="2 3">
    <name type="scientific">Podarcis muralis</name>
    <name type="common">Wall lizard</name>
    <name type="synonym">Lacerta muralis</name>
    <dbReference type="NCBI Taxonomy" id="64176"/>
    <lineage>
        <taxon>Eukaryota</taxon>
        <taxon>Metazoa</taxon>
        <taxon>Chordata</taxon>
        <taxon>Craniata</taxon>
        <taxon>Vertebrata</taxon>
        <taxon>Euteleostomi</taxon>
        <taxon>Lepidosauria</taxon>
        <taxon>Squamata</taxon>
        <taxon>Bifurcata</taxon>
        <taxon>Unidentata</taxon>
        <taxon>Episquamata</taxon>
        <taxon>Laterata</taxon>
        <taxon>Lacertibaenia</taxon>
        <taxon>Lacertidae</taxon>
        <taxon>Podarcis</taxon>
    </lineage>
</organism>
<feature type="compositionally biased region" description="Low complexity" evidence="1">
    <location>
        <begin position="339"/>
        <end position="354"/>
    </location>
</feature>
<dbReference type="Ensembl" id="ENSPMRT00000033093.1">
    <property type="protein sequence ID" value="ENSPMRP00000031198.1"/>
    <property type="gene ID" value="ENSPMRG00000020212.1"/>
</dbReference>
<dbReference type="InterPro" id="IPR026500">
    <property type="entry name" value="Dendrin"/>
</dbReference>
<feature type="compositionally biased region" description="Basic and acidic residues" evidence="1">
    <location>
        <begin position="355"/>
        <end position="371"/>
    </location>
</feature>
<keyword evidence="3" id="KW-1185">Reference proteome</keyword>
<feature type="compositionally biased region" description="Low complexity" evidence="1">
    <location>
        <begin position="461"/>
        <end position="485"/>
    </location>
</feature>
<evidence type="ECO:0000256" key="1">
    <source>
        <dbReference type="SAM" id="MobiDB-lite"/>
    </source>
</evidence>
<sequence>MFECPGLSPRDARWLHVCKRTNLLLVEFNTVSCSSRDAMEAELWAGQGYSAPWMHHSVAGQYTLLEKQLVSDFSPARRGPGARVLQDSTNWHDAQRFPPRWGPRRPEGRWFSGKDPSKAASPPKAPRQPNPPYDGLPPMCRRDVSSQAAKGPADGCRWSRGAPRGKGELPARAPPSYEAHMLLRLRAGPGPRKENWPRPPPYIAPPSYEAPHRTVQPKQRASKEASTAKPSQAEAPKKGREGTRRACESGPTGRKAGRSPSKLPGSWSYLSGATTWGGGCGARPEPAGSRYPLGCCWEASPQHRGHTLPRATKRGQPGRPHPGRPLQHTLPAGWGFSHAAGWPEAAAAVGGESKAAGERRRGSFPKWKEPGGSHAHRSTPRRRGGLFVIDATCVVIQAHYIPPPRTERVRYLGREETSAAPPPGSPAPASMEERAARILGLSASELGFAGAGGGEAPGPGSPARGAAGSCASDAAPFGDAAAVGPPAGPPSAPASPAKPLAAPEGSQAGPTELAGLACPSQRGAAAPCQEGGCPPRGGKEAEAKPALPSPSRSYVRDLKEAMSRIRRHTAPDSDTDEELEQEWQPASGRAAWKRRLGEGALCYSSSSSSSLDSSSSNATVVPGSAPLGLRKGPEAGWEMPAAGGRGLSPAEAGPQP</sequence>
<dbReference type="CTD" id="23109"/>
<feature type="compositionally biased region" description="Low complexity" evidence="1">
    <location>
        <begin position="109"/>
        <end position="122"/>
    </location>
</feature>
<feature type="compositionally biased region" description="Polar residues" evidence="1">
    <location>
        <begin position="216"/>
        <end position="230"/>
    </location>
</feature>
<dbReference type="Proteomes" id="UP000472272">
    <property type="component" value="Chromosome 2"/>
</dbReference>
<proteinExistence type="predicted"/>
<dbReference type="RefSeq" id="XP_028577196.1">
    <property type="nucleotide sequence ID" value="XM_028721363.1"/>
</dbReference>
<feature type="compositionally biased region" description="Basic residues" evidence="1">
    <location>
        <begin position="304"/>
        <end position="313"/>
    </location>
</feature>
<feature type="region of interest" description="Disordered" evidence="1">
    <location>
        <begin position="602"/>
        <end position="656"/>
    </location>
</feature>